<organism evidence="1 2">
    <name type="scientific">Kingella denitrificans ATCC 33394</name>
    <dbReference type="NCBI Taxonomy" id="888741"/>
    <lineage>
        <taxon>Bacteria</taxon>
        <taxon>Pseudomonadati</taxon>
        <taxon>Pseudomonadota</taxon>
        <taxon>Betaproteobacteria</taxon>
        <taxon>Neisseriales</taxon>
        <taxon>Neisseriaceae</taxon>
        <taxon>Kingella</taxon>
    </lineage>
</organism>
<keyword evidence="2" id="KW-1185">Reference proteome</keyword>
<dbReference type="HOGENOM" id="CLU_2734652_0_0_4"/>
<accession>F0EY00</accession>
<gene>
    <name evidence="1" type="ORF">HMPREF9098_0710</name>
</gene>
<sequence length="71" mass="8300">MQYYFRRPLQRLQLLIRLGSSEKLFLQLGRQITKEAVFKIGLQHAVVALHRDTDVFAVFALLDLITRLAQM</sequence>
<evidence type="ECO:0000313" key="1">
    <source>
        <dbReference type="EMBL" id="EGC17899.1"/>
    </source>
</evidence>
<evidence type="ECO:0000313" key="2">
    <source>
        <dbReference type="Proteomes" id="UP000004088"/>
    </source>
</evidence>
<dbReference type="Proteomes" id="UP000004088">
    <property type="component" value="Unassembled WGS sequence"/>
</dbReference>
<comment type="caution">
    <text evidence="1">The sequence shown here is derived from an EMBL/GenBank/DDBJ whole genome shotgun (WGS) entry which is preliminary data.</text>
</comment>
<dbReference type="EMBL" id="AEWV01000013">
    <property type="protein sequence ID" value="EGC17899.1"/>
    <property type="molecule type" value="Genomic_DNA"/>
</dbReference>
<reference evidence="1 2" key="1">
    <citation type="submission" date="2011-01" db="EMBL/GenBank/DDBJ databases">
        <authorList>
            <person name="Muzny D."/>
            <person name="Qin X."/>
            <person name="Deng J."/>
            <person name="Jiang H."/>
            <person name="Liu Y."/>
            <person name="Qu J."/>
            <person name="Song X.-Z."/>
            <person name="Zhang L."/>
            <person name="Thornton R."/>
            <person name="Coyle M."/>
            <person name="Francisco L."/>
            <person name="Jackson L."/>
            <person name="Javaid M."/>
            <person name="Korchina V."/>
            <person name="Kovar C."/>
            <person name="Mata R."/>
            <person name="Mathew T."/>
            <person name="Ngo R."/>
            <person name="Nguyen L."/>
            <person name="Nguyen N."/>
            <person name="Okwuonu G."/>
            <person name="Ongeri F."/>
            <person name="Pham C."/>
            <person name="Simmons D."/>
            <person name="Wilczek-Boney K."/>
            <person name="Hale W."/>
            <person name="Jakkamsetti A."/>
            <person name="Pham P."/>
            <person name="Ruth R."/>
            <person name="San Lucas F."/>
            <person name="Warren J."/>
            <person name="Zhang J."/>
            <person name="Zhao Z."/>
            <person name="Zhou C."/>
            <person name="Zhu D."/>
            <person name="Lee S."/>
            <person name="Bess C."/>
            <person name="Blankenburg K."/>
            <person name="Forbes L."/>
            <person name="Fu Q."/>
            <person name="Gubbala S."/>
            <person name="Hirani K."/>
            <person name="Jayaseelan J.C."/>
            <person name="Lara F."/>
            <person name="Munidasa M."/>
            <person name="Palculict T."/>
            <person name="Patil S."/>
            <person name="Pu L.-L."/>
            <person name="Saada N."/>
            <person name="Tang L."/>
            <person name="Weissenberger G."/>
            <person name="Zhu Y."/>
            <person name="Hemphill L."/>
            <person name="Shang Y."/>
            <person name="Youmans B."/>
            <person name="Ayvaz T."/>
            <person name="Ross M."/>
            <person name="Santibanez J."/>
            <person name="Aqrawi P."/>
            <person name="Gross S."/>
            <person name="Joshi V."/>
            <person name="Fowler G."/>
            <person name="Nazareth L."/>
            <person name="Reid J."/>
            <person name="Worley K."/>
            <person name="Petrosino J."/>
            <person name="Highlander S."/>
            <person name="Gibbs R."/>
        </authorList>
    </citation>
    <scope>NUCLEOTIDE SEQUENCE [LARGE SCALE GENOMIC DNA]</scope>
    <source>
        <strain evidence="1 2">ATCC 33394</strain>
    </source>
</reference>
<dbReference type="AlphaFoldDB" id="F0EY00"/>
<protein>
    <submittedName>
        <fullName evidence="1">Uncharacterized protein</fullName>
    </submittedName>
</protein>
<proteinExistence type="predicted"/>
<name>F0EY00_9NEIS</name>